<comment type="caution">
    <text evidence="8">The sequence shown here is derived from an EMBL/GenBank/DDBJ whole genome shotgun (WGS) entry which is preliminary data.</text>
</comment>
<keyword evidence="9" id="KW-1185">Reference proteome</keyword>
<keyword evidence="4" id="KW-0408">Iron</keyword>
<dbReference type="InterPro" id="IPR009770">
    <property type="entry name" value="HGLS"/>
</dbReference>
<comment type="similarity">
    <text evidence="5">Belongs to the 2-oxoadipate dioxygenase/decarboxylase family.</text>
</comment>
<reference evidence="8 9" key="1">
    <citation type="submission" date="2021-12" db="EMBL/GenBank/DDBJ databases">
        <title>Genome sequence of Kibdelosporangium philippinense ATCC 49844.</title>
        <authorList>
            <person name="Fedorov E.A."/>
            <person name="Omeragic M."/>
            <person name="Shalygina K.F."/>
            <person name="Maclea K.S."/>
        </authorList>
    </citation>
    <scope>NUCLEOTIDE SEQUENCE [LARGE SCALE GENOMIC DNA]</scope>
    <source>
        <strain evidence="8 9">ATCC 49844</strain>
    </source>
</reference>
<evidence type="ECO:0000256" key="1">
    <source>
        <dbReference type="ARBA" id="ARBA00001954"/>
    </source>
</evidence>
<dbReference type="EC" id="1.13.11.93" evidence="6"/>
<evidence type="ECO:0000256" key="5">
    <source>
        <dbReference type="ARBA" id="ARBA00035013"/>
    </source>
</evidence>
<proteinExistence type="inferred from homology"/>
<evidence type="ECO:0000313" key="9">
    <source>
        <dbReference type="Proteomes" id="UP001521150"/>
    </source>
</evidence>
<evidence type="ECO:0000256" key="2">
    <source>
        <dbReference type="ARBA" id="ARBA00022964"/>
    </source>
</evidence>
<gene>
    <name evidence="8" type="ORF">LWC34_51005</name>
</gene>
<name>A0ABS8ZYB3_9PSEU</name>
<evidence type="ECO:0000256" key="3">
    <source>
        <dbReference type="ARBA" id="ARBA00023002"/>
    </source>
</evidence>
<evidence type="ECO:0000256" key="6">
    <source>
        <dbReference type="ARBA" id="ARBA00035023"/>
    </source>
</evidence>
<sequence length="185" mass="20934">MLPRRPSEGHTEMPDLDVLCDRRPSAHWLPRKFRQTDGEVTDGTMRVRFGEVEARGIALTRKGRELYDRMIAEVDRLVAETGQPRQDIAESVWREDLPADEKGMAEQGLASKHLAGEAKPIVYEDFLPRSAAGIFQSNRTDEGTRDATQAVTSYDEATLAEMIGRQVLDPFALYEAQQEARQHEH</sequence>
<evidence type="ECO:0000256" key="7">
    <source>
        <dbReference type="ARBA" id="ARBA00035045"/>
    </source>
</evidence>
<keyword evidence="3" id="KW-0560">Oxidoreductase</keyword>
<organism evidence="8 9">
    <name type="scientific">Kibdelosporangium philippinense</name>
    <dbReference type="NCBI Taxonomy" id="211113"/>
    <lineage>
        <taxon>Bacteria</taxon>
        <taxon>Bacillati</taxon>
        <taxon>Actinomycetota</taxon>
        <taxon>Actinomycetes</taxon>
        <taxon>Pseudonocardiales</taxon>
        <taxon>Pseudonocardiaceae</taxon>
        <taxon>Kibdelosporangium</taxon>
    </lineage>
</organism>
<dbReference type="RefSeq" id="WP_233733417.1">
    <property type="nucleotide sequence ID" value="NZ_JAJVCN010000004.1"/>
</dbReference>
<dbReference type="PANTHER" id="PTHR39479">
    <property type="match status" value="1"/>
</dbReference>
<evidence type="ECO:0000256" key="4">
    <source>
        <dbReference type="ARBA" id="ARBA00023004"/>
    </source>
</evidence>
<dbReference type="Proteomes" id="UP001521150">
    <property type="component" value="Unassembled WGS sequence"/>
</dbReference>
<protein>
    <recommendedName>
        <fullName evidence="6">2-oxoadipate dioxygenase/decarboxylase</fullName>
        <ecNumber evidence="6">1.13.11.93</ecNumber>
    </recommendedName>
    <alternativeName>
        <fullName evidence="7">2-hydroxyglutarate synthase</fullName>
    </alternativeName>
</protein>
<comment type="cofactor">
    <cofactor evidence="1">
        <name>Fe(2+)</name>
        <dbReference type="ChEBI" id="CHEBI:29033"/>
    </cofactor>
</comment>
<evidence type="ECO:0000313" key="8">
    <source>
        <dbReference type="EMBL" id="MCE7011082.1"/>
    </source>
</evidence>
<keyword evidence="2" id="KW-0223">Dioxygenase</keyword>
<dbReference type="Gene3D" id="3.10.180.80">
    <property type="entry name" value="Uncharacterised protein PF07063, DUF1338"/>
    <property type="match status" value="1"/>
</dbReference>
<accession>A0ABS8ZYB3</accession>
<dbReference type="Pfam" id="PF07063">
    <property type="entry name" value="HGLS"/>
    <property type="match status" value="1"/>
</dbReference>
<dbReference type="EMBL" id="JAJVCN010000004">
    <property type="protein sequence ID" value="MCE7011082.1"/>
    <property type="molecule type" value="Genomic_DNA"/>
</dbReference>
<dbReference type="PANTHER" id="PTHR39479:SF2">
    <property type="entry name" value="2-OXOADIPATE DIOXYGENASE_DECARBOXYLASE"/>
    <property type="match status" value="1"/>
</dbReference>